<reference evidence="2 3" key="1">
    <citation type="submission" date="2015-08" db="EMBL/GenBank/DDBJ databases">
        <authorList>
            <person name="Babu N.S."/>
            <person name="Beckwith C.J."/>
            <person name="Beseler K.G."/>
            <person name="Brison A."/>
            <person name="Carone J.V."/>
            <person name="Caskin T.P."/>
            <person name="Diamond M."/>
            <person name="Durham M.E."/>
            <person name="Foxe J.M."/>
            <person name="Go M."/>
            <person name="Henderson B.A."/>
            <person name="Jones I.B."/>
            <person name="McGettigan J.A."/>
            <person name="Micheletti S.J."/>
            <person name="Nasrallah M.E."/>
            <person name="Ortiz D."/>
            <person name="Piller C.R."/>
            <person name="Privatt S.R."/>
            <person name="Schneider S.L."/>
            <person name="Sharp S."/>
            <person name="Smith T.C."/>
            <person name="Stanton J.D."/>
            <person name="Ullery H.E."/>
            <person name="Wilson R.J."/>
            <person name="Serrano M.G."/>
            <person name="Buck G."/>
            <person name="Lee V."/>
            <person name="Wang Y."/>
            <person name="Carvalho R."/>
            <person name="Voegtly L."/>
            <person name="Shi R."/>
            <person name="Duckworth R."/>
            <person name="Johnson A."/>
            <person name="Loviza R."/>
            <person name="Walstead R."/>
            <person name="Shah Z."/>
            <person name="Kiflezghi M."/>
            <person name="Wade K."/>
            <person name="Ball S.L."/>
            <person name="Bradley K.W."/>
            <person name="Asai D.J."/>
            <person name="Bowman C.A."/>
            <person name="Russell D.A."/>
            <person name="Pope W.H."/>
            <person name="Jacobs-Sera D."/>
            <person name="Hendrix R.W."/>
            <person name="Hatfull G.F."/>
        </authorList>
    </citation>
    <scope>NUCLEOTIDE SEQUENCE [LARGE SCALE GENOMIC DNA]</scope>
    <source>
        <strain evidence="2 3">DSM 27648</strain>
    </source>
</reference>
<evidence type="ECO:0000313" key="3">
    <source>
        <dbReference type="Proteomes" id="UP000064967"/>
    </source>
</evidence>
<proteinExistence type="predicted"/>
<accession>A0A0K1PXK0</accession>
<sequence length="317" mass="33605">MQVPYTAPPGCPDAAAFDAELAKRVAARQGGKPGGQDDPRRFSVRIEKREGGFEGQLTVAHEGSVGTRQVRAADCAAVVRSLAVFVALALAERPDSAPQATTRKEDDTPPLSPPAPLSQPSPPLRAVPPAEVSTRRAEPAAPSVWRFDSGIQAEYSRAGANAFGARVSAELSRQFASSPIVPALRLSWGFSDFDRPVVDGGEIHSRLRTARAELCGGLLWGRTRNSLCGAFEIGRLSVTSSGLPLTGRAESTWSAGGLLARTRVTIVDPVGVELAVGLFTPFQRAEFTLIEPVRQAYRVPSVTLDGQLGIAVSASWK</sequence>
<dbReference type="KEGG" id="llu:AKJ09_04533"/>
<dbReference type="Proteomes" id="UP000064967">
    <property type="component" value="Chromosome"/>
</dbReference>
<feature type="region of interest" description="Disordered" evidence="1">
    <location>
        <begin position="25"/>
        <end position="44"/>
    </location>
</feature>
<name>A0A0K1PXK0_9BACT</name>
<gene>
    <name evidence="2" type="ORF">AKJ09_04533</name>
</gene>
<dbReference type="STRING" id="1391654.AKJ09_04533"/>
<dbReference type="AlphaFoldDB" id="A0A0K1PXK0"/>
<feature type="region of interest" description="Disordered" evidence="1">
    <location>
        <begin position="94"/>
        <end position="139"/>
    </location>
</feature>
<dbReference type="EMBL" id="CP012333">
    <property type="protein sequence ID" value="AKU97869.1"/>
    <property type="molecule type" value="Genomic_DNA"/>
</dbReference>
<feature type="compositionally biased region" description="Pro residues" evidence="1">
    <location>
        <begin position="110"/>
        <end position="126"/>
    </location>
</feature>
<evidence type="ECO:0000256" key="1">
    <source>
        <dbReference type="SAM" id="MobiDB-lite"/>
    </source>
</evidence>
<organism evidence="2 3">
    <name type="scientific">Labilithrix luteola</name>
    <dbReference type="NCBI Taxonomy" id="1391654"/>
    <lineage>
        <taxon>Bacteria</taxon>
        <taxon>Pseudomonadati</taxon>
        <taxon>Myxococcota</taxon>
        <taxon>Polyangia</taxon>
        <taxon>Polyangiales</taxon>
        <taxon>Labilitrichaceae</taxon>
        <taxon>Labilithrix</taxon>
    </lineage>
</organism>
<feature type="compositionally biased region" description="Basic and acidic residues" evidence="1">
    <location>
        <begin position="35"/>
        <end position="44"/>
    </location>
</feature>
<keyword evidence="3" id="KW-1185">Reference proteome</keyword>
<evidence type="ECO:0000313" key="2">
    <source>
        <dbReference type="EMBL" id="AKU97869.1"/>
    </source>
</evidence>
<protein>
    <submittedName>
        <fullName evidence="2">Uncharacterized protein</fullName>
    </submittedName>
</protein>
<dbReference type="RefSeq" id="WP_146648942.1">
    <property type="nucleotide sequence ID" value="NZ_CP012333.1"/>
</dbReference>